<feature type="region of interest" description="Disordered" evidence="1">
    <location>
        <begin position="28"/>
        <end position="55"/>
    </location>
</feature>
<gene>
    <name evidence="2" type="ORF">M407DRAFT_29042</name>
</gene>
<organism evidence="2 3">
    <name type="scientific">Tulasnella calospora MUT 4182</name>
    <dbReference type="NCBI Taxonomy" id="1051891"/>
    <lineage>
        <taxon>Eukaryota</taxon>
        <taxon>Fungi</taxon>
        <taxon>Dikarya</taxon>
        <taxon>Basidiomycota</taxon>
        <taxon>Agaricomycotina</taxon>
        <taxon>Agaricomycetes</taxon>
        <taxon>Cantharellales</taxon>
        <taxon>Tulasnellaceae</taxon>
        <taxon>Tulasnella</taxon>
    </lineage>
</organism>
<evidence type="ECO:0000256" key="1">
    <source>
        <dbReference type="SAM" id="MobiDB-lite"/>
    </source>
</evidence>
<evidence type="ECO:0000313" key="3">
    <source>
        <dbReference type="Proteomes" id="UP000054248"/>
    </source>
</evidence>
<reference evidence="3" key="2">
    <citation type="submission" date="2015-01" db="EMBL/GenBank/DDBJ databases">
        <title>Evolutionary Origins and Diversification of the Mycorrhizal Mutualists.</title>
        <authorList>
            <consortium name="DOE Joint Genome Institute"/>
            <consortium name="Mycorrhizal Genomics Consortium"/>
            <person name="Kohler A."/>
            <person name="Kuo A."/>
            <person name="Nagy L.G."/>
            <person name="Floudas D."/>
            <person name="Copeland A."/>
            <person name="Barry K.W."/>
            <person name="Cichocki N."/>
            <person name="Veneault-Fourrey C."/>
            <person name="LaButti K."/>
            <person name="Lindquist E.A."/>
            <person name="Lipzen A."/>
            <person name="Lundell T."/>
            <person name="Morin E."/>
            <person name="Murat C."/>
            <person name="Riley R."/>
            <person name="Ohm R."/>
            <person name="Sun H."/>
            <person name="Tunlid A."/>
            <person name="Henrissat B."/>
            <person name="Grigoriev I.V."/>
            <person name="Hibbett D.S."/>
            <person name="Martin F."/>
        </authorList>
    </citation>
    <scope>NUCLEOTIDE SEQUENCE [LARGE SCALE GENOMIC DNA]</scope>
    <source>
        <strain evidence="3">MUT 4182</strain>
    </source>
</reference>
<evidence type="ECO:0000313" key="2">
    <source>
        <dbReference type="EMBL" id="KIO21324.1"/>
    </source>
</evidence>
<dbReference type="HOGENOM" id="CLU_000288_7_13_1"/>
<dbReference type="Proteomes" id="UP000054248">
    <property type="component" value="Unassembled WGS sequence"/>
</dbReference>
<sequence>MQRFISKLSKPFQGTRFRYLFPPSGPSLVEEDADLGRDADAQQRTSPDAAEETIPRKLSARERLDYLSHLRISFDTVNFTSSTSHRGGGKAKVVQATVRTEAENQEVVAVKKLNYHKGMKIRKFSNVSTTGHAVHHATLIRFT</sequence>
<dbReference type="EMBL" id="KN823141">
    <property type="protein sequence ID" value="KIO21324.1"/>
    <property type="molecule type" value="Genomic_DNA"/>
</dbReference>
<reference evidence="2 3" key="1">
    <citation type="submission" date="2014-04" db="EMBL/GenBank/DDBJ databases">
        <authorList>
            <consortium name="DOE Joint Genome Institute"/>
            <person name="Kuo A."/>
            <person name="Girlanda M."/>
            <person name="Perotto S."/>
            <person name="Kohler A."/>
            <person name="Nagy L.G."/>
            <person name="Floudas D."/>
            <person name="Copeland A."/>
            <person name="Barry K.W."/>
            <person name="Cichocki N."/>
            <person name="Veneault-Fourrey C."/>
            <person name="LaButti K."/>
            <person name="Lindquist E.A."/>
            <person name="Lipzen A."/>
            <person name="Lundell T."/>
            <person name="Morin E."/>
            <person name="Murat C."/>
            <person name="Sun H."/>
            <person name="Tunlid A."/>
            <person name="Henrissat B."/>
            <person name="Grigoriev I.V."/>
            <person name="Hibbett D.S."/>
            <person name="Martin F."/>
            <person name="Nordberg H.P."/>
            <person name="Cantor M.N."/>
            <person name="Hua S.X."/>
        </authorList>
    </citation>
    <scope>NUCLEOTIDE SEQUENCE [LARGE SCALE GENOMIC DNA]</scope>
    <source>
        <strain evidence="2 3">MUT 4182</strain>
    </source>
</reference>
<protein>
    <submittedName>
        <fullName evidence="2">Uncharacterized protein</fullName>
    </submittedName>
</protein>
<dbReference type="AlphaFoldDB" id="A0A0C3QAV0"/>
<keyword evidence="3" id="KW-1185">Reference proteome</keyword>
<proteinExistence type="predicted"/>
<name>A0A0C3QAV0_9AGAM</name>
<accession>A0A0C3QAV0</accession>